<evidence type="ECO:0000313" key="2">
    <source>
        <dbReference type="EMBL" id="QBK92383.1"/>
    </source>
</evidence>
<dbReference type="PANTHER" id="PTHR46609">
    <property type="entry name" value="EXONUCLEASE, PHAGE-TYPE/RECB, C-TERMINAL DOMAIN-CONTAINING PROTEIN"/>
    <property type="match status" value="1"/>
</dbReference>
<proteinExistence type="predicted"/>
<name>A0A481Z900_9VIRU</name>
<accession>A0A481Z900</accession>
<evidence type="ECO:0000259" key="1">
    <source>
        <dbReference type="Pfam" id="PF09588"/>
    </source>
</evidence>
<dbReference type="CDD" id="cd22343">
    <property type="entry name" value="PDDEXK_lambda_exonuclease-like"/>
    <property type="match status" value="1"/>
</dbReference>
<dbReference type="EMBL" id="MK500577">
    <property type="protein sequence ID" value="QBK92383.1"/>
    <property type="molecule type" value="Genomic_DNA"/>
</dbReference>
<dbReference type="SUPFAM" id="SSF52980">
    <property type="entry name" value="Restriction endonuclease-like"/>
    <property type="match status" value="1"/>
</dbReference>
<dbReference type="PANTHER" id="PTHR46609:SF6">
    <property type="entry name" value="EXONUCLEASE, PHAGE-TYPE_RECB, C-TERMINAL DOMAIN-CONTAINING PROTEIN-RELATED"/>
    <property type="match status" value="1"/>
</dbReference>
<dbReference type="Pfam" id="PF09588">
    <property type="entry name" value="YqaJ"/>
    <property type="match status" value="1"/>
</dbReference>
<dbReference type="InterPro" id="IPR051703">
    <property type="entry name" value="NF-kappa-B_Signaling_Reg"/>
</dbReference>
<dbReference type="InterPro" id="IPR011335">
    <property type="entry name" value="Restrct_endonuc-II-like"/>
</dbReference>
<dbReference type="Gene3D" id="3.90.320.10">
    <property type="match status" value="1"/>
</dbReference>
<dbReference type="InterPro" id="IPR019080">
    <property type="entry name" value="YqaJ_viral_recombinase"/>
</dbReference>
<reference evidence="2" key="1">
    <citation type="journal article" date="2019" name="MBio">
        <title>Virus Genomes from Deep Sea Sediments Expand the Ocean Megavirome and Support Independent Origins of Viral Gigantism.</title>
        <authorList>
            <person name="Backstrom D."/>
            <person name="Yutin N."/>
            <person name="Jorgensen S.L."/>
            <person name="Dharamshi J."/>
            <person name="Homa F."/>
            <person name="Zaremba-Niedwiedzka K."/>
            <person name="Spang A."/>
            <person name="Wolf Y.I."/>
            <person name="Koonin E.V."/>
            <person name="Ettema T.J."/>
        </authorList>
    </citation>
    <scope>NUCLEOTIDE SEQUENCE</scope>
</reference>
<dbReference type="InterPro" id="IPR011604">
    <property type="entry name" value="PDDEXK-like_dom_sf"/>
</dbReference>
<sequence length="201" mass="23975">MSLNNSSAKVIKKKQRRRLTASNFAAACGDSRFKTKRQLADQILKISPDDPMNENMARGIKMEPYIMELYTKYTGNPIIKSWFKLPDYDHRIGGTPDGLIGDKGLIEIKCAKSMYISLYEDECMINPKEYIYINHYLQMIGYIEIFDKEWCDYVVYCPDEHLLKMIRIYRDKRYWNKYVYPKLVEFMEKYLKWMNDDGFDL</sequence>
<feature type="domain" description="YqaJ viral recombinase" evidence="1">
    <location>
        <begin position="16"/>
        <end position="137"/>
    </location>
</feature>
<protein>
    <submittedName>
        <fullName evidence="2">YqaJ-like recombinase</fullName>
    </submittedName>
</protein>
<organism evidence="2">
    <name type="scientific">Pithovirus LCPAC401</name>
    <dbReference type="NCBI Taxonomy" id="2506595"/>
    <lineage>
        <taxon>Viruses</taxon>
        <taxon>Pithoviruses</taxon>
    </lineage>
</organism>
<gene>
    <name evidence="2" type="ORF">LCPAC401_00210</name>
</gene>